<organism evidence="1">
    <name type="scientific">Eucalyptus grandis</name>
    <name type="common">Flooded gum</name>
    <dbReference type="NCBI Taxonomy" id="71139"/>
    <lineage>
        <taxon>Eukaryota</taxon>
        <taxon>Viridiplantae</taxon>
        <taxon>Streptophyta</taxon>
        <taxon>Embryophyta</taxon>
        <taxon>Tracheophyta</taxon>
        <taxon>Spermatophyta</taxon>
        <taxon>Magnoliopsida</taxon>
        <taxon>eudicotyledons</taxon>
        <taxon>Gunneridae</taxon>
        <taxon>Pentapetalae</taxon>
        <taxon>rosids</taxon>
        <taxon>malvids</taxon>
        <taxon>Myrtales</taxon>
        <taxon>Myrtaceae</taxon>
        <taxon>Myrtoideae</taxon>
        <taxon>Eucalypteae</taxon>
        <taxon>Eucalyptus</taxon>
    </lineage>
</organism>
<reference evidence="1" key="1">
    <citation type="submission" date="2013-07" db="EMBL/GenBank/DDBJ databases">
        <title>The genome of Eucalyptus grandis.</title>
        <authorList>
            <person name="Schmutz J."/>
            <person name="Hayes R."/>
            <person name="Myburg A."/>
            <person name="Tuskan G."/>
            <person name="Grattapaglia D."/>
            <person name="Rokhsar D.S."/>
        </authorList>
    </citation>
    <scope>NUCLEOTIDE SEQUENCE</scope>
    <source>
        <tissue evidence="1">Leaf extractions</tissue>
    </source>
</reference>
<proteinExistence type="predicted"/>
<dbReference type="EMBL" id="KK198755">
    <property type="protein sequence ID" value="KCW82217.1"/>
    <property type="molecule type" value="Genomic_DNA"/>
</dbReference>
<evidence type="ECO:0000313" key="1">
    <source>
        <dbReference type="EMBL" id="KCW82217.1"/>
    </source>
</evidence>
<sequence>MIQWPPSQHVATGAKMKSSCQSVHLPTVVDVDKKWMSQLALPHLRNSVEDMIHVLSIQSFQHKIWWNYYIQHQLLFLEFAKSRLHHMPLQSLD</sequence>
<dbReference type="InParanoid" id="A0A059CV12"/>
<name>A0A059CV12_EUCGR</name>
<protein>
    <submittedName>
        <fullName evidence="1">Uncharacterized protein</fullName>
    </submittedName>
</protein>
<accession>A0A059CV12</accession>
<gene>
    <name evidence="1" type="ORF">EUGRSUZ_C03629</name>
</gene>
<dbReference type="AlphaFoldDB" id="A0A059CV12"/>
<dbReference type="Gramene" id="KCW82217">
    <property type="protein sequence ID" value="KCW82217"/>
    <property type="gene ID" value="EUGRSUZ_C03629"/>
</dbReference>